<feature type="domain" description="SpoVT-AbrB" evidence="1">
    <location>
        <begin position="18"/>
        <end position="65"/>
    </location>
</feature>
<dbReference type="GO" id="GO:0003677">
    <property type="term" value="F:DNA binding"/>
    <property type="evidence" value="ECO:0007669"/>
    <property type="project" value="UniProtKB-KW"/>
</dbReference>
<proteinExistence type="predicted"/>
<evidence type="ECO:0000313" key="2">
    <source>
        <dbReference type="EMBL" id="MBI1757161.1"/>
    </source>
</evidence>
<dbReference type="SMART" id="SM00966">
    <property type="entry name" value="SpoVT_AbrB"/>
    <property type="match status" value="1"/>
</dbReference>
<evidence type="ECO:0000259" key="1">
    <source>
        <dbReference type="SMART" id="SM00966"/>
    </source>
</evidence>
<dbReference type="SUPFAM" id="SSF89447">
    <property type="entry name" value="AbrB/MazE/MraZ-like"/>
    <property type="match status" value="1"/>
</dbReference>
<reference evidence="2" key="1">
    <citation type="submission" date="2020-07" db="EMBL/GenBank/DDBJ databases">
        <title>Huge and variable diversity of episymbiotic CPR bacteria and DPANN archaea in groundwater ecosystems.</title>
        <authorList>
            <person name="He C.Y."/>
            <person name="Keren R."/>
            <person name="Whittaker M."/>
            <person name="Farag I.F."/>
            <person name="Doudna J."/>
            <person name="Cate J.H.D."/>
            <person name="Banfield J.F."/>
        </authorList>
    </citation>
    <scope>NUCLEOTIDE SEQUENCE</scope>
    <source>
        <strain evidence="2">NC_groundwater_17_Pr7_B-0.1um_64_12</strain>
    </source>
</reference>
<dbReference type="InterPro" id="IPR037914">
    <property type="entry name" value="SpoVT-AbrB_sf"/>
</dbReference>
<comment type="caution">
    <text evidence="2">The sequence shown here is derived from an EMBL/GenBank/DDBJ whole genome shotgun (WGS) entry which is preliminary data.</text>
</comment>
<dbReference type="InterPro" id="IPR007159">
    <property type="entry name" value="SpoVT-AbrB_dom"/>
</dbReference>
<organism evidence="2 3">
    <name type="scientific">Fimbriimonas ginsengisoli</name>
    <dbReference type="NCBI Taxonomy" id="1005039"/>
    <lineage>
        <taxon>Bacteria</taxon>
        <taxon>Bacillati</taxon>
        <taxon>Armatimonadota</taxon>
        <taxon>Fimbriimonadia</taxon>
        <taxon>Fimbriimonadales</taxon>
        <taxon>Fimbriimonadaceae</taxon>
        <taxon>Fimbriimonas</taxon>
    </lineage>
</organism>
<name>A0A931LWL7_FIMGI</name>
<keyword evidence="2" id="KW-0238">DNA-binding</keyword>
<dbReference type="Pfam" id="PF04014">
    <property type="entry name" value="MazE_antitoxin"/>
    <property type="match status" value="1"/>
</dbReference>
<dbReference type="Proteomes" id="UP000727962">
    <property type="component" value="Unassembled WGS sequence"/>
</dbReference>
<dbReference type="EMBL" id="JACOSL010000054">
    <property type="protein sequence ID" value="MBI1757161.1"/>
    <property type="molecule type" value="Genomic_DNA"/>
</dbReference>
<protein>
    <submittedName>
        <fullName evidence="2">AbrB/MazE/SpoVT family DNA-binding domain-containing protein</fullName>
    </submittedName>
</protein>
<accession>A0A931LWL7</accession>
<dbReference type="Gene3D" id="2.10.260.10">
    <property type="match status" value="1"/>
</dbReference>
<dbReference type="NCBIfam" id="TIGR01439">
    <property type="entry name" value="lp_hng_hel_AbrB"/>
    <property type="match status" value="1"/>
</dbReference>
<evidence type="ECO:0000313" key="3">
    <source>
        <dbReference type="Proteomes" id="UP000727962"/>
    </source>
</evidence>
<gene>
    <name evidence="2" type="ORF">HYR64_08660</name>
</gene>
<sequence>MIKDMSATGCDMSFYGTATVGERGQLVIPAEARQQLGIHPGDKVLIFRHPAHKGLMMFKLDSARAFLDELSAMVNNAETHVGGPE</sequence>
<dbReference type="AlphaFoldDB" id="A0A931LWL7"/>